<feature type="coiled-coil region" evidence="6">
    <location>
        <begin position="33"/>
        <end position="60"/>
    </location>
</feature>
<dbReference type="InterPro" id="IPR009057">
    <property type="entry name" value="Homeodomain-like_sf"/>
</dbReference>
<evidence type="ECO:0000313" key="8">
    <source>
        <dbReference type="EMBL" id="BDD89092.1"/>
    </source>
</evidence>
<evidence type="ECO:0000256" key="3">
    <source>
        <dbReference type="ARBA" id="ARBA00023015"/>
    </source>
</evidence>
<dbReference type="Gene3D" id="1.10.10.60">
    <property type="entry name" value="Homeodomain-like"/>
    <property type="match status" value="1"/>
</dbReference>
<keyword evidence="9" id="KW-1185">Reference proteome</keyword>
<dbReference type="PROSITE" id="PS00676">
    <property type="entry name" value="SIGMA54_INTERACT_2"/>
    <property type="match status" value="1"/>
</dbReference>
<dbReference type="InterPro" id="IPR027417">
    <property type="entry name" value="P-loop_NTPase"/>
</dbReference>
<proteinExistence type="predicted"/>
<dbReference type="InterPro" id="IPR058031">
    <property type="entry name" value="AAA_lid_NorR"/>
</dbReference>
<keyword evidence="2" id="KW-0067">ATP-binding</keyword>
<evidence type="ECO:0000256" key="2">
    <source>
        <dbReference type="ARBA" id="ARBA00022840"/>
    </source>
</evidence>
<protein>
    <recommendedName>
        <fullName evidence="7">Sigma-54 factor interaction domain-containing protein</fullName>
    </recommendedName>
</protein>
<name>A0ABM7WDN1_9BACT</name>
<dbReference type="Pfam" id="PF02954">
    <property type="entry name" value="HTH_8"/>
    <property type="match status" value="1"/>
</dbReference>
<dbReference type="CDD" id="cd00009">
    <property type="entry name" value="AAA"/>
    <property type="match status" value="1"/>
</dbReference>
<dbReference type="SUPFAM" id="SSF46689">
    <property type="entry name" value="Homeodomain-like"/>
    <property type="match status" value="1"/>
</dbReference>
<accession>A0ABM7WDN1</accession>
<dbReference type="PROSITE" id="PS00675">
    <property type="entry name" value="SIGMA54_INTERACT_1"/>
    <property type="match status" value="1"/>
</dbReference>
<evidence type="ECO:0000313" key="9">
    <source>
        <dbReference type="Proteomes" id="UP000830055"/>
    </source>
</evidence>
<evidence type="ECO:0000256" key="5">
    <source>
        <dbReference type="ARBA" id="ARBA00023163"/>
    </source>
</evidence>
<dbReference type="SMART" id="SM00382">
    <property type="entry name" value="AAA"/>
    <property type="match status" value="1"/>
</dbReference>
<reference evidence="8 9" key="1">
    <citation type="submission" date="2022-01" db="EMBL/GenBank/DDBJ databases">
        <title>Desulfofustis limnae sp. nov., a novel mesophilic sulfate-reducing bacterium isolated from marsh soil.</title>
        <authorList>
            <person name="Watanabe M."/>
            <person name="Takahashi A."/>
            <person name="Kojima H."/>
            <person name="Fukui M."/>
        </authorList>
    </citation>
    <scope>NUCLEOTIDE SEQUENCE [LARGE SCALE GENOMIC DNA]</scope>
    <source>
        <strain evidence="8 9">PPLL</strain>
    </source>
</reference>
<keyword evidence="4" id="KW-0238">DNA-binding</keyword>
<dbReference type="Gene3D" id="1.10.8.60">
    <property type="match status" value="1"/>
</dbReference>
<evidence type="ECO:0000256" key="6">
    <source>
        <dbReference type="SAM" id="Coils"/>
    </source>
</evidence>
<dbReference type="EMBL" id="AP025516">
    <property type="protein sequence ID" value="BDD89092.1"/>
    <property type="molecule type" value="Genomic_DNA"/>
</dbReference>
<keyword evidence="1" id="KW-0547">Nucleotide-binding</keyword>
<dbReference type="InterPro" id="IPR025943">
    <property type="entry name" value="Sigma_54_int_dom_ATP-bd_2"/>
</dbReference>
<evidence type="ECO:0000259" key="7">
    <source>
        <dbReference type="PROSITE" id="PS50045"/>
    </source>
</evidence>
<gene>
    <name evidence="8" type="ORF">DPPLL_34570</name>
</gene>
<organism evidence="8 9">
    <name type="scientific">Desulfofustis limnaeus</name>
    <dbReference type="NCBI Taxonomy" id="2740163"/>
    <lineage>
        <taxon>Bacteria</taxon>
        <taxon>Pseudomonadati</taxon>
        <taxon>Thermodesulfobacteriota</taxon>
        <taxon>Desulfobulbia</taxon>
        <taxon>Desulfobulbales</taxon>
        <taxon>Desulfocapsaceae</taxon>
        <taxon>Desulfofustis</taxon>
    </lineage>
</organism>
<keyword evidence="3" id="KW-0805">Transcription regulation</keyword>
<dbReference type="InterPro" id="IPR025662">
    <property type="entry name" value="Sigma_54_int_dom_ATP-bd_1"/>
</dbReference>
<dbReference type="Gene3D" id="3.40.50.300">
    <property type="entry name" value="P-loop containing nucleotide triphosphate hydrolases"/>
    <property type="match status" value="1"/>
</dbReference>
<dbReference type="Pfam" id="PF00158">
    <property type="entry name" value="Sigma54_activat"/>
    <property type="match status" value="1"/>
</dbReference>
<dbReference type="PANTHER" id="PTHR32071:SF113">
    <property type="entry name" value="ALGINATE BIOSYNTHESIS TRANSCRIPTIONAL REGULATORY PROTEIN ALGB"/>
    <property type="match status" value="1"/>
</dbReference>
<dbReference type="PROSITE" id="PS00688">
    <property type="entry name" value="SIGMA54_INTERACT_3"/>
    <property type="match status" value="1"/>
</dbReference>
<dbReference type="PRINTS" id="PR01590">
    <property type="entry name" value="HTHFIS"/>
</dbReference>
<feature type="domain" description="Sigma-54 factor interaction" evidence="7">
    <location>
        <begin position="70"/>
        <end position="299"/>
    </location>
</feature>
<dbReference type="InterPro" id="IPR003593">
    <property type="entry name" value="AAA+_ATPase"/>
</dbReference>
<evidence type="ECO:0000256" key="1">
    <source>
        <dbReference type="ARBA" id="ARBA00022741"/>
    </source>
</evidence>
<keyword evidence="5" id="KW-0804">Transcription</keyword>
<dbReference type="InterPro" id="IPR002078">
    <property type="entry name" value="Sigma_54_int"/>
</dbReference>
<dbReference type="Proteomes" id="UP000830055">
    <property type="component" value="Chromosome"/>
</dbReference>
<sequence>MIGALSVDRVYHDGFGDQATKDLQFLTVLSSIIAQTVRRIQIVNEEKEILRTENLKLRRELSEKNRIDDIIGNSSRMQDVFEMVHRVVDSNATVLLRGESGTGKTLVARALHYNGKRKDKPFISVNCSALPETLLESELFGHERGAFTGAHERKIGRFEQAEGGTLFLDEIGEISLAVQLKLLNIVQERCFQRLGSTRSISCDVRLVAATNRNLEEAVTRGSFREDLYYRLNVFPIYLPPLRKRRTDILLLAEFFLEKYSKENNKNIKRISTSAIDLLVQYHWPGNVRELQNCIERAVLVCDGDAIKGIHLPPTLQMSATGVRSKRPSFSASVENFEKELIIEALKQNNGNQTKAAHYLDTSLRIINYKIHQYAIDPKIYKI</sequence>
<evidence type="ECO:0000256" key="4">
    <source>
        <dbReference type="ARBA" id="ARBA00023125"/>
    </source>
</evidence>
<dbReference type="InterPro" id="IPR002197">
    <property type="entry name" value="HTH_Fis"/>
</dbReference>
<dbReference type="SUPFAM" id="SSF52540">
    <property type="entry name" value="P-loop containing nucleoside triphosphate hydrolases"/>
    <property type="match status" value="1"/>
</dbReference>
<dbReference type="PROSITE" id="PS50045">
    <property type="entry name" value="SIGMA54_INTERACT_4"/>
    <property type="match status" value="1"/>
</dbReference>
<dbReference type="PANTHER" id="PTHR32071">
    <property type="entry name" value="TRANSCRIPTIONAL REGULATORY PROTEIN"/>
    <property type="match status" value="1"/>
</dbReference>
<keyword evidence="6" id="KW-0175">Coiled coil</keyword>
<dbReference type="InterPro" id="IPR025944">
    <property type="entry name" value="Sigma_54_int_dom_CS"/>
</dbReference>
<dbReference type="Pfam" id="PF25601">
    <property type="entry name" value="AAA_lid_14"/>
    <property type="match status" value="1"/>
</dbReference>